<dbReference type="GO" id="GO:0004016">
    <property type="term" value="F:adenylate cyclase activity"/>
    <property type="evidence" value="ECO:0007669"/>
    <property type="project" value="TreeGrafter"/>
</dbReference>
<dbReference type="SUPFAM" id="SSF52540">
    <property type="entry name" value="P-loop containing nucleoside triphosphate hydrolases"/>
    <property type="match status" value="1"/>
</dbReference>
<dbReference type="InterPro" id="IPR041664">
    <property type="entry name" value="AAA_16"/>
</dbReference>
<dbReference type="PANTHER" id="PTHR16305">
    <property type="entry name" value="TESTICULAR SOLUBLE ADENYLYL CYCLASE"/>
    <property type="match status" value="1"/>
</dbReference>
<evidence type="ECO:0000256" key="2">
    <source>
        <dbReference type="ARBA" id="ARBA00022840"/>
    </source>
</evidence>
<accession>A0AB39QW85</accession>
<dbReference type="PROSITE" id="PS50043">
    <property type="entry name" value="HTH_LUXR_2"/>
    <property type="match status" value="1"/>
</dbReference>
<dbReference type="PRINTS" id="PR00038">
    <property type="entry name" value="HTHLUXR"/>
</dbReference>
<dbReference type="PANTHER" id="PTHR16305:SF35">
    <property type="entry name" value="TRANSCRIPTIONAL ACTIVATOR DOMAIN"/>
    <property type="match status" value="1"/>
</dbReference>
<dbReference type="SUPFAM" id="SSF46894">
    <property type="entry name" value="C-terminal effector domain of the bipartite response regulators"/>
    <property type="match status" value="1"/>
</dbReference>
<dbReference type="SMART" id="SM00421">
    <property type="entry name" value="HTH_LUXR"/>
    <property type="match status" value="1"/>
</dbReference>
<dbReference type="Gene3D" id="1.10.10.10">
    <property type="entry name" value="Winged helix-like DNA-binding domain superfamily/Winged helix DNA-binding domain"/>
    <property type="match status" value="1"/>
</dbReference>
<name>A0AB39QW85_9ACTN</name>
<dbReference type="InterPro" id="IPR016032">
    <property type="entry name" value="Sig_transdc_resp-reg_C-effctor"/>
</dbReference>
<evidence type="ECO:0000259" key="3">
    <source>
        <dbReference type="PROSITE" id="PS50043"/>
    </source>
</evidence>
<keyword evidence="1" id="KW-0547">Nucleotide-binding</keyword>
<dbReference type="Pfam" id="PF13191">
    <property type="entry name" value="AAA_16"/>
    <property type="match status" value="1"/>
</dbReference>
<dbReference type="AlphaFoldDB" id="A0AB39QW85"/>
<dbReference type="GO" id="GO:0006355">
    <property type="term" value="P:regulation of DNA-templated transcription"/>
    <property type="evidence" value="ECO:0007669"/>
    <property type="project" value="InterPro"/>
</dbReference>
<dbReference type="GO" id="GO:0005737">
    <property type="term" value="C:cytoplasm"/>
    <property type="evidence" value="ECO:0007669"/>
    <property type="project" value="TreeGrafter"/>
</dbReference>
<keyword evidence="2" id="KW-0067">ATP-binding</keyword>
<feature type="domain" description="HTH luxR-type" evidence="3">
    <location>
        <begin position="842"/>
        <end position="907"/>
    </location>
</feature>
<dbReference type="RefSeq" id="WP_369223831.1">
    <property type="nucleotide sequence ID" value="NZ_CP163441.1"/>
</dbReference>
<dbReference type="EMBL" id="CP163441">
    <property type="protein sequence ID" value="XDQ45079.1"/>
    <property type="molecule type" value="Genomic_DNA"/>
</dbReference>
<dbReference type="InterPro" id="IPR000792">
    <property type="entry name" value="Tscrpt_reg_LuxR_C"/>
</dbReference>
<gene>
    <name evidence="4" type="ORF">AB5J52_24005</name>
</gene>
<dbReference type="Gene3D" id="1.25.40.10">
    <property type="entry name" value="Tetratricopeptide repeat domain"/>
    <property type="match status" value="1"/>
</dbReference>
<dbReference type="CDD" id="cd06170">
    <property type="entry name" value="LuxR_C_like"/>
    <property type="match status" value="1"/>
</dbReference>
<dbReference type="InterPro" id="IPR036388">
    <property type="entry name" value="WH-like_DNA-bd_sf"/>
</dbReference>
<organism evidence="4">
    <name type="scientific">Streptomyces sp. R39</name>
    <dbReference type="NCBI Taxonomy" id="3238631"/>
    <lineage>
        <taxon>Bacteria</taxon>
        <taxon>Bacillati</taxon>
        <taxon>Actinomycetota</taxon>
        <taxon>Actinomycetes</taxon>
        <taxon>Kitasatosporales</taxon>
        <taxon>Streptomycetaceae</taxon>
        <taxon>Streptomyces</taxon>
    </lineage>
</organism>
<evidence type="ECO:0000256" key="1">
    <source>
        <dbReference type="ARBA" id="ARBA00022741"/>
    </source>
</evidence>
<proteinExistence type="predicted"/>
<sequence length="910" mass="97110">MTRPSPELAAAIHLLAEEAERTRTGGGRLVLLRGATGTGRTTVLEAAAGQAAALGLKVLRARCSPGDTAISFATVLHLLGPVPEFADLAVDGDERATAAGLWRVLRGYAEDSPLLVAVDDVHLADAPSRRWLVESARHIDRLPILLVVSERSQYDVDPPAPGFAHTLPPALVRTHTFTPLAPAAAAARVRARFPAASSSWTDACVQAAAGSPLLLEALLDDLDESRHRDVPETTAALYPGAYPAAVQWWLDSAGPATTEVARALAVLEEAPGTGLPENEITPLLAELADADPIRVAGWLTAMTSLGMLTLGADGRPHFPHPLLRDAILTGVPAARRRTAHRAIAEAMLRQDAPAEAVAGHLLATGPVDAPWAVALLQDAAAVALYEDRAEDAVAYLRRALEEPLPDDRRQRLLTELGSLEYAAPRSTAAIPRLAEAVRMPAAPQDRVRAAVALGTALTGRGRTRKAVELLRSVDGELDGHPDLVRTLHTASVLLSDQDQEVRQEVYRRLSETADRSPELVGTAGQALLVRHAASAGLTSARDAMRRLRTLLAETADPLTEPFLVGTAATVAQWADELDEADRLVDRGLTGQRPDLLHPMHQALLNCRTDIAGARADYARLAAVPGPVAPTNAHAHTLIALVETGRGAQAADLVAGIDLREAPDSWELNRFLFARGVVRAATGDPAAALHDFLECGRRQTAREVISPVVTPWRTAAAECRLALDRPLEAVALAEEELRLARVWGTPRTVGRALRVLGTAIGGRRGLELTEEAVGLLRDCGPAGTEPALALIALGRRLTAAGETARARDCLREAAEHAERLGAARLLELTEQILRKGGARSPRRRTGAASLTGSERRIAELAAEGRTNVEIAALLHLARRTVETHLTHAYRKLGIRRRTDLRPALEQPASRP</sequence>
<dbReference type="InterPro" id="IPR027417">
    <property type="entry name" value="P-loop_NTPase"/>
</dbReference>
<dbReference type="GO" id="GO:0005524">
    <property type="term" value="F:ATP binding"/>
    <property type="evidence" value="ECO:0007669"/>
    <property type="project" value="UniProtKB-KW"/>
</dbReference>
<dbReference type="SUPFAM" id="SSF48452">
    <property type="entry name" value="TPR-like"/>
    <property type="match status" value="1"/>
</dbReference>
<dbReference type="Pfam" id="PF00196">
    <property type="entry name" value="GerE"/>
    <property type="match status" value="1"/>
</dbReference>
<dbReference type="GO" id="GO:0003677">
    <property type="term" value="F:DNA binding"/>
    <property type="evidence" value="ECO:0007669"/>
    <property type="project" value="InterPro"/>
</dbReference>
<evidence type="ECO:0000313" key="4">
    <source>
        <dbReference type="EMBL" id="XDQ45079.1"/>
    </source>
</evidence>
<reference evidence="4" key="1">
    <citation type="submission" date="2024-07" db="EMBL/GenBank/DDBJ databases">
        <authorList>
            <person name="Yu S.T."/>
        </authorList>
    </citation>
    <scope>NUCLEOTIDE SEQUENCE</scope>
    <source>
        <strain evidence="4">R39</strain>
    </source>
</reference>
<dbReference type="InterPro" id="IPR011990">
    <property type="entry name" value="TPR-like_helical_dom_sf"/>
</dbReference>
<protein>
    <submittedName>
        <fullName evidence="4">LuxR C-terminal-related transcriptional regulator</fullName>
    </submittedName>
</protein>
<dbReference type="PROSITE" id="PS00622">
    <property type="entry name" value="HTH_LUXR_1"/>
    <property type="match status" value="1"/>
</dbReference>